<evidence type="ECO:0000313" key="1">
    <source>
        <dbReference type="EMBL" id="GIY02501.1"/>
    </source>
</evidence>
<dbReference type="InterPro" id="IPR011990">
    <property type="entry name" value="TPR-like_helical_dom_sf"/>
</dbReference>
<keyword evidence="2" id="KW-1185">Reference proteome</keyword>
<dbReference type="Proteomes" id="UP001054837">
    <property type="component" value="Unassembled WGS sequence"/>
</dbReference>
<dbReference type="Gene3D" id="1.25.40.10">
    <property type="entry name" value="Tetratricopeptide repeat domain"/>
    <property type="match status" value="1"/>
</dbReference>
<accession>A0AAV4Q2Z0</accession>
<dbReference type="AlphaFoldDB" id="A0AAV4Q2Z0"/>
<evidence type="ECO:0000313" key="2">
    <source>
        <dbReference type="Proteomes" id="UP001054837"/>
    </source>
</evidence>
<reference evidence="1 2" key="1">
    <citation type="submission" date="2021-06" db="EMBL/GenBank/DDBJ databases">
        <title>Caerostris darwini draft genome.</title>
        <authorList>
            <person name="Kono N."/>
            <person name="Arakawa K."/>
        </authorList>
    </citation>
    <scope>NUCLEOTIDE SEQUENCE [LARGE SCALE GENOMIC DNA]</scope>
</reference>
<sequence>MRDYLRMRHFPSLPEIYQRASNPVPIKDQVQGLNNANFEAMILCNKKDIQWPKLNSLKRSVLTNIILYYYCNRADTRIRQGQYQRATADCHKALSLNLIMPKLMPDWGRLFT</sequence>
<proteinExistence type="predicted"/>
<comment type="caution">
    <text evidence="1">The sequence shown here is derived from an EMBL/GenBank/DDBJ whole genome shotgun (WGS) entry which is preliminary data.</text>
</comment>
<organism evidence="1 2">
    <name type="scientific">Caerostris darwini</name>
    <dbReference type="NCBI Taxonomy" id="1538125"/>
    <lineage>
        <taxon>Eukaryota</taxon>
        <taxon>Metazoa</taxon>
        <taxon>Ecdysozoa</taxon>
        <taxon>Arthropoda</taxon>
        <taxon>Chelicerata</taxon>
        <taxon>Arachnida</taxon>
        <taxon>Araneae</taxon>
        <taxon>Araneomorphae</taxon>
        <taxon>Entelegynae</taxon>
        <taxon>Araneoidea</taxon>
        <taxon>Araneidae</taxon>
        <taxon>Caerostris</taxon>
    </lineage>
</organism>
<dbReference type="SUPFAM" id="SSF48452">
    <property type="entry name" value="TPR-like"/>
    <property type="match status" value="1"/>
</dbReference>
<dbReference type="EMBL" id="BPLQ01003679">
    <property type="protein sequence ID" value="GIY02501.1"/>
    <property type="molecule type" value="Genomic_DNA"/>
</dbReference>
<gene>
    <name evidence="1" type="ORF">CDAR_509481</name>
</gene>
<name>A0AAV4Q2Z0_9ARAC</name>
<protein>
    <submittedName>
        <fullName evidence="1">Uncharacterized protein</fullName>
    </submittedName>
</protein>